<organism evidence="2">
    <name type="scientific">viral metagenome</name>
    <dbReference type="NCBI Taxonomy" id="1070528"/>
    <lineage>
        <taxon>unclassified sequences</taxon>
        <taxon>metagenomes</taxon>
        <taxon>organismal metagenomes</taxon>
    </lineage>
</organism>
<dbReference type="AlphaFoldDB" id="A0A6M3J2J5"/>
<accession>A0A6M3J2J5</accession>
<protein>
    <submittedName>
        <fullName evidence="2">Uncharacterized protein</fullName>
    </submittedName>
</protein>
<reference evidence="2" key="1">
    <citation type="submission" date="2020-03" db="EMBL/GenBank/DDBJ databases">
        <title>The deep terrestrial virosphere.</title>
        <authorList>
            <person name="Holmfeldt K."/>
            <person name="Nilsson E."/>
            <person name="Simone D."/>
            <person name="Lopez-Fernandez M."/>
            <person name="Wu X."/>
            <person name="de Brujin I."/>
            <person name="Lundin D."/>
            <person name="Andersson A."/>
            <person name="Bertilsson S."/>
            <person name="Dopson M."/>
        </authorList>
    </citation>
    <scope>NUCLEOTIDE SEQUENCE</scope>
    <source>
        <strain evidence="2">MM415B00562</strain>
    </source>
</reference>
<name>A0A6M3J2J5_9ZZZZ</name>
<evidence type="ECO:0000313" key="2">
    <source>
        <dbReference type="EMBL" id="QJA64010.1"/>
    </source>
</evidence>
<proteinExistence type="predicted"/>
<evidence type="ECO:0000256" key="1">
    <source>
        <dbReference type="SAM" id="MobiDB-lite"/>
    </source>
</evidence>
<sequence>MGRPVGTKDKTPRKRRDSPTLLPKLPPEQVLRIKVKILEQMVADAPTTLTSAARKLGIDPIKAHNWVQTDRGFGELVKMTREVVADQIEEEFWKHANFIPKMMVLKAYRPEFRDNYKVDLNNERLEELLKELREAKHEPAQDTPAVEVELTPRLPEVVTQGRQLALPLPESEES</sequence>
<feature type="region of interest" description="Disordered" evidence="1">
    <location>
        <begin position="1"/>
        <end position="23"/>
    </location>
</feature>
<feature type="compositionally biased region" description="Basic and acidic residues" evidence="1">
    <location>
        <begin position="1"/>
        <end position="10"/>
    </location>
</feature>
<dbReference type="EMBL" id="MT141510">
    <property type="protein sequence ID" value="QJA64010.1"/>
    <property type="molecule type" value="Genomic_DNA"/>
</dbReference>
<gene>
    <name evidence="2" type="ORF">MM415B00562_0044</name>
</gene>